<dbReference type="Proteomes" id="UP000245667">
    <property type="component" value="Unassembled WGS sequence"/>
</dbReference>
<evidence type="ECO:0000313" key="1">
    <source>
        <dbReference type="EMBL" id="PWK22017.1"/>
    </source>
</evidence>
<dbReference type="EMBL" id="QGGQ01000009">
    <property type="protein sequence ID" value="PWK22017.1"/>
    <property type="molecule type" value="Genomic_DNA"/>
</dbReference>
<protein>
    <submittedName>
        <fullName evidence="1">Uncharacterized protein</fullName>
    </submittedName>
</protein>
<organism evidence="1 2">
    <name type="scientific">Maribacter polysiphoniae</name>
    <dbReference type="NCBI Taxonomy" id="429344"/>
    <lineage>
        <taxon>Bacteria</taxon>
        <taxon>Pseudomonadati</taxon>
        <taxon>Bacteroidota</taxon>
        <taxon>Flavobacteriia</taxon>
        <taxon>Flavobacteriales</taxon>
        <taxon>Flavobacteriaceae</taxon>
        <taxon>Maribacter</taxon>
    </lineage>
</organism>
<gene>
    <name evidence="1" type="ORF">LX92_03369</name>
</gene>
<reference evidence="1 2" key="1">
    <citation type="submission" date="2018-05" db="EMBL/GenBank/DDBJ databases">
        <title>Genomic Encyclopedia of Archaeal and Bacterial Type Strains, Phase II (KMG-II): from individual species to whole genera.</title>
        <authorList>
            <person name="Goeker M."/>
        </authorList>
    </citation>
    <scope>NUCLEOTIDE SEQUENCE [LARGE SCALE GENOMIC DNA]</scope>
    <source>
        <strain evidence="1 2">DSM 23514</strain>
    </source>
</reference>
<proteinExistence type="predicted"/>
<name>A0A316DUL3_9FLAO</name>
<evidence type="ECO:0000313" key="2">
    <source>
        <dbReference type="Proteomes" id="UP000245667"/>
    </source>
</evidence>
<comment type="caution">
    <text evidence="1">The sequence shown here is derived from an EMBL/GenBank/DDBJ whole genome shotgun (WGS) entry which is preliminary data.</text>
</comment>
<sequence>MVRKVCVNYSKIRGRFKNVLLFIPFQIPSSKFQVSKPNSKNQKQRLISYVMGIRISNMVNALCTAMRRQK</sequence>
<accession>A0A316DUL3</accession>
<dbReference type="AlphaFoldDB" id="A0A316DUL3"/>